<evidence type="ECO:0000256" key="1">
    <source>
        <dbReference type="ARBA" id="ARBA00004409"/>
    </source>
</evidence>
<keyword evidence="3" id="KW-0813">Transport</keyword>
<dbReference type="InterPro" id="IPR045242">
    <property type="entry name" value="Syntaxin"/>
</dbReference>
<evidence type="ECO:0000256" key="3">
    <source>
        <dbReference type="ARBA" id="ARBA00022448"/>
    </source>
</evidence>
<evidence type="ECO:0000313" key="14">
    <source>
        <dbReference type="RefSeq" id="XP_022258067.1"/>
    </source>
</evidence>
<evidence type="ECO:0000256" key="5">
    <source>
        <dbReference type="ARBA" id="ARBA00022927"/>
    </source>
</evidence>
<evidence type="ECO:0000256" key="9">
    <source>
        <dbReference type="ARBA" id="ARBA00023136"/>
    </source>
</evidence>
<dbReference type="Proteomes" id="UP000694941">
    <property type="component" value="Unplaced"/>
</dbReference>
<evidence type="ECO:0000313" key="13">
    <source>
        <dbReference type="RefSeq" id="XP_013790121.1"/>
    </source>
</evidence>
<dbReference type="InterPro" id="IPR000727">
    <property type="entry name" value="T_SNARE_dom"/>
</dbReference>
<feature type="transmembrane region" description="Helical" evidence="10">
    <location>
        <begin position="288"/>
        <end position="307"/>
    </location>
</feature>
<keyword evidence="8" id="KW-0175">Coiled coil</keyword>
<dbReference type="PROSITE" id="PS50192">
    <property type="entry name" value="T_SNARE"/>
    <property type="match status" value="1"/>
</dbReference>
<evidence type="ECO:0000313" key="17">
    <source>
        <dbReference type="RefSeq" id="XP_022258070.1"/>
    </source>
</evidence>
<evidence type="ECO:0000313" key="16">
    <source>
        <dbReference type="RefSeq" id="XP_022258069.1"/>
    </source>
</evidence>
<reference evidence="13 14" key="1">
    <citation type="submission" date="2025-05" db="UniProtKB">
        <authorList>
            <consortium name="RefSeq"/>
        </authorList>
    </citation>
    <scope>IDENTIFICATION</scope>
    <source>
        <tissue evidence="13 14">Muscle</tissue>
    </source>
</reference>
<dbReference type="GeneID" id="106473980"/>
<protein>
    <submittedName>
        <fullName evidence="13 14">Syntaxin-16-like</fullName>
    </submittedName>
</protein>
<keyword evidence="7" id="KW-0333">Golgi apparatus</keyword>
<feature type="domain" description="T-SNARE coiled-coil homology" evidence="11">
    <location>
        <begin position="215"/>
        <end position="277"/>
    </location>
</feature>
<dbReference type="CDD" id="cd15845">
    <property type="entry name" value="SNARE_syntaxin16"/>
    <property type="match status" value="1"/>
</dbReference>
<evidence type="ECO:0000256" key="10">
    <source>
        <dbReference type="SAM" id="Phobius"/>
    </source>
</evidence>
<organism evidence="12 18">
    <name type="scientific">Limulus polyphemus</name>
    <name type="common">Atlantic horseshoe crab</name>
    <dbReference type="NCBI Taxonomy" id="6850"/>
    <lineage>
        <taxon>Eukaryota</taxon>
        <taxon>Metazoa</taxon>
        <taxon>Ecdysozoa</taxon>
        <taxon>Arthropoda</taxon>
        <taxon>Chelicerata</taxon>
        <taxon>Merostomata</taxon>
        <taxon>Xiphosura</taxon>
        <taxon>Limulidae</taxon>
        <taxon>Limulus</taxon>
    </lineage>
</organism>
<dbReference type="PANTHER" id="PTHR19957">
    <property type="entry name" value="SYNTAXIN"/>
    <property type="match status" value="1"/>
</dbReference>
<dbReference type="SMART" id="SM00397">
    <property type="entry name" value="t_SNARE"/>
    <property type="match status" value="1"/>
</dbReference>
<dbReference type="SUPFAM" id="SSF47661">
    <property type="entry name" value="t-snare proteins"/>
    <property type="match status" value="1"/>
</dbReference>
<dbReference type="InterPro" id="IPR010989">
    <property type="entry name" value="SNARE"/>
</dbReference>
<name>A0ABM1TQB6_LIMPO</name>
<dbReference type="PANTHER" id="PTHR19957:SF83">
    <property type="entry name" value="SYNTAXIN-16"/>
    <property type="match status" value="1"/>
</dbReference>
<sequence>MAVRSLTEVFVLMRNNALQSRHIFSEQALDDRAALVPCHDVERGSTSPRDTKLPPSWVDGIEEVEYEMTKIKQKMKELVTLHEKYLTRPTLDDSTAEEQEIEVLTQDITRMFTHCQRLVHQIRSRSHSASLQESRVNKNVVMSLVGALQDLSVTFRSAQGSYLKKLKSREERSEQFFTTPLSPVSDGGLADNLHVDQMFEQKFSQEQLLQIDDNTCMVEQREREIARVVRSIAELNEIFKDLATIITDQGTILDRIDYNLEHVQTQVHQGLQKLQKAENYQRKNHKMLCILILAATTVFLIILLVALKSH</sequence>
<evidence type="ECO:0000259" key="11">
    <source>
        <dbReference type="PROSITE" id="PS50192"/>
    </source>
</evidence>
<dbReference type="PROSITE" id="PS00914">
    <property type="entry name" value="SYNTAXIN"/>
    <property type="match status" value="1"/>
</dbReference>
<dbReference type="RefSeq" id="XP_022258069.1">
    <property type="nucleotide sequence ID" value="XM_022402361.1"/>
</dbReference>
<dbReference type="RefSeq" id="XP_022258072.1">
    <property type="nucleotide sequence ID" value="XM_022402364.1"/>
</dbReference>
<evidence type="ECO:0000313" key="15">
    <source>
        <dbReference type="RefSeq" id="XP_022258068.1"/>
    </source>
</evidence>
<keyword evidence="6 10" id="KW-1133">Transmembrane helix</keyword>
<gene>
    <name evidence="13 14 15 16 17 18" type="primary">LOC106473980</name>
</gene>
<evidence type="ECO:0000256" key="8">
    <source>
        <dbReference type="ARBA" id="ARBA00023054"/>
    </source>
</evidence>
<dbReference type="RefSeq" id="XP_022258067.1">
    <property type="nucleotide sequence ID" value="XM_022402359.1"/>
</dbReference>
<comment type="similarity">
    <text evidence="2">Belongs to the syntaxin family.</text>
</comment>
<evidence type="ECO:0000256" key="7">
    <source>
        <dbReference type="ARBA" id="ARBA00023034"/>
    </source>
</evidence>
<proteinExistence type="inferred from homology"/>
<comment type="subcellular location">
    <subcellularLocation>
        <location evidence="1">Golgi apparatus membrane</location>
        <topology evidence="1">Single-pass type IV membrane protein</topology>
    </subcellularLocation>
</comment>
<evidence type="ECO:0000313" key="12">
    <source>
        <dbReference type="Proteomes" id="UP000694941"/>
    </source>
</evidence>
<keyword evidence="12" id="KW-1185">Reference proteome</keyword>
<keyword evidence="9 10" id="KW-0472">Membrane</keyword>
<evidence type="ECO:0000256" key="2">
    <source>
        <dbReference type="ARBA" id="ARBA00009063"/>
    </source>
</evidence>
<evidence type="ECO:0000256" key="6">
    <source>
        <dbReference type="ARBA" id="ARBA00022989"/>
    </source>
</evidence>
<evidence type="ECO:0000313" key="18">
    <source>
        <dbReference type="RefSeq" id="XP_022258072.1"/>
    </source>
</evidence>
<keyword evidence="5" id="KW-0653">Protein transport</keyword>
<dbReference type="RefSeq" id="XP_022258070.1">
    <property type="nucleotide sequence ID" value="XM_022402362.1"/>
</dbReference>
<dbReference type="Pfam" id="PF05739">
    <property type="entry name" value="SNARE"/>
    <property type="match status" value="1"/>
</dbReference>
<evidence type="ECO:0000256" key="4">
    <source>
        <dbReference type="ARBA" id="ARBA00022692"/>
    </source>
</evidence>
<dbReference type="RefSeq" id="XP_022258068.1">
    <property type="nucleotide sequence ID" value="XM_022402360.1"/>
</dbReference>
<dbReference type="Gene3D" id="1.20.58.70">
    <property type="match status" value="1"/>
</dbReference>
<dbReference type="RefSeq" id="XP_013790121.1">
    <property type="nucleotide sequence ID" value="XM_013934667.2"/>
</dbReference>
<dbReference type="InterPro" id="IPR006012">
    <property type="entry name" value="Syntaxin/epimorphin_CS"/>
</dbReference>
<keyword evidence="4 10" id="KW-0812">Transmembrane</keyword>
<accession>A0ABM1TQB6</accession>